<dbReference type="PANTHER" id="PTHR12526">
    <property type="entry name" value="GLYCOSYLTRANSFERASE"/>
    <property type="match status" value="1"/>
</dbReference>
<protein>
    <submittedName>
        <fullName evidence="1">Glycosyltransferase family 4 protein</fullName>
        <ecNumber evidence="1">2.4.-.-</ecNumber>
    </submittedName>
</protein>
<dbReference type="Gene3D" id="3.40.50.2000">
    <property type="entry name" value="Glycogen Phosphorylase B"/>
    <property type="match status" value="2"/>
</dbReference>
<proteinExistence type="predicted"/>
<dbReference type="CDD" id="cd03801">
    <property type="entry name" value="GT4_PimA-like"/>
    <property type="match status" value="1"/>
</dbReference>
<accession>A0ABW3IIQ8</accession>
<reference evidence="2" key="1">
    <citation type="journal article" date="2019" name="Int. J. Syst. Evol. Microbiol.">
        <title>The Global Catalogue of Microorganisms (GCM) 10K type strain sequencing project: providing services to taxonomists for standard genome sequencing and annotation.</title>
        <authorList>
            <consortium name="The Broad Institute Genomics Platform"/>
            <consortium name="The Broad Institute Genome Sequencing Center for Infectious Disease"/>
            <person name="Wu L."/>
            <person name="Ma J."/>
        </authorList>
    </citation>
    <scope>NUCLEOTIDE SEQUENCE [LARGE SCALE GENOMIC DNA]</scope>
    <source>
        <strain evidence="2">CCUG 60898</strain>
    </source>
</reference>
<organism evidence="1 2">
    <name type="scientific">Salinimicrobium gaetbulicola</name>
    <dbReference type="NCBI Taxonomy" id="999702"/>
    <lineage>
        <taxon>Bacteria</taxon>
        <taxon>Pseudomonadati</taxon>
        <taxon>Bacteroidota</taxon>
        <taxon>Flavobacteriia</taxon>
        <taxon>Flavobacteriales</taxon>
        <taxon>Flavobacteriaceae</taxon>
        <taxon>Salinimicrobium</taxon>
    </lineage>
</organism>
<dbReference type="Proteomes" id="UP001597100">
    <property type="component" value="Unassembled WGS sequence"/>
</dbReference>
<dbReference type="Pfam" id="PF13692">
    <property type="entry name" value="Glyco_trans_1_4"/>
    <property type="match status" value="1"/>
</dbReference>
<evidence type="ECO:0000313" key="1">
    <source>
        <dbReference type="EMBL" id="MFD0977963.1"/>
    </source>
</evidence>
<comment type="caution">
    <text evidence="1">The sequence shown here is derived from an EMBL/GenBank/DDBJ whole genome shotgun (WGS) entry which is preliminary data.</text>
</comment>
<name>A0ABW3IIQ8_9FLAO</name>
<dbReference type="GO" id="GO:0016757">
    <property type="term" value="F:glycosyltransferase activity"/>
    <property type="evidence" value="ECO:0007669"/>
    <property type="project" value="UniProtKB-KW"/>
</dbReference>
<gene>
    <name evidence="1" type="ORF">ACFQ1G_14290</name>
</gene>
<evidence type="ECO:0000313" key="2">
    <source>
        <dbReference type="Proteomes" id="UP001597100"/>
    </source>
</evidence>
<dbReference type="EC" id="2.4.-.-" evidence="1"/>
<dbReference type="SUPFAM" id="SSF53756">
    <property type="entry name" value="UDP-Glycosyltransferase/glycogen phosphorylase"/>
    <property type="match status" value="1"/>
</dbReference>
<dbReference type="RefSeq" id="WP_380740682.1">
    <property type="nucleotide sequence ID" value="NZ_JBHTJP010000035.1"/>
</dbReference>
<keyword evidence="2" id="KW-1185">Reference proteome</keyword>
<sequence>MSKKQLIYIGNKLKERGGNPTSIDILAPLFQKEGYNVITASGFKNKAFRILHMLSVILKNSRSANWVLIDTYSTSNFWYAYSAGRLAHFLGLKYILLLHGGELPERLQRTPGKTHWLLKHACANIAPSAYLKDKFQAAGISGIKYIPNSINLKDYPFKERTGFQPKLLWVRAFAGIYDPMSAIQTLELLLERYQDAELCMVGPEKDDSFKKCRDYVSKKNLPVTFKGILDKREWHRLSESYCIFLNTSTIDNTPVSVIEAMALGLPVVSTAVGGIPVLIEDQRTGLLVPANNSPAMANAVEHLLSHPENAKQISVSARQQVEKFDWNSVKDLWAQVFS</sequence>
<keyword evidence="1" id="KW-0808">Transferase</keyword>
<keyword evidence="1" id="KW-0328">Glycosyltransferase</keyword>
<dbReference type="EMBL" id="JBHTJP010000035">
    <property type="protein sequence ID" value="MFD0977963.1"/>
    <property type="molecule type" value="Genomic_DNA"/>
</dbReference>